<gene>
    <name evidence="1" type="ORF">S12H4_00751</name>
</gene>
<evidence type="ECO:0000313" key="1">
    <source>
        <dbReference type="EMBL" id="GAI59765.1"/>
    </source>
</evidence>
<organism evidence="1">
    <name type="scientific">marine sediment metagenome</name>
    <dbReference type="NCBI Taxonomy" id="412755"/>
    <lineage>
        <taxon>unclassified sequences</taxon>
        <taxon>metagenomes</taxon>
        <taxon>ecological metagenomes</taxon>
    </lineage>
</organism>
<dbReference type="EMBL" id="BARW01000113">
    <property type="protein sequence ID" value="GAI59765.1"/>
    <property type="molecule type" value="Genomic_DNA"/>
</dbReference>
<dbReference type="AlphaFoldDB" id="X1R9D8"/>
<accession>X1R9D8</accession>
<proteinExistence type="predicted"/>
<reference evidence="1" key="1">
    <citation type="journal article" date="2014" name="Front. Microbiol.">
        <title>High frequency of phylogenetically diverse reductive dehalogenase-homologous genes in deep subseafloor sedimentary metagenomes.</title>
        <authorList>
            <person name="Kawai M."/>
            <person name="Futagami T."/>
            <person name="Toyoda A."/>
            <person name="Takaki Y."/>
            <person name="Nishi S."/>
            <person name="Hori S."/>
            <person name="Arai W."/>
            <person name="Tsubouchi T."/>
            <person name="Morono Y."/>
            <person name="Uchiyama I."/>
            <person name="Ito T."/>
            <person name="Fujiyama A."/>
            <person name="Inagaki F."/>
            <person name="Takami H."/>
        </authorList>
    </citation>
    <scope>NUCLEOTIDE SEQUENCE</scope>
    <source>
        <strain evidence="1">Expedition CK06-06</strain>
    </source>
</reference>
<comment type="caution">
    <text evidence="1">The sequence shown here is derived from an EMBL/GenBank/DDBJ whole genome shotgun (WGS) entry which is preliminary data.</text>
</comment>
<protein>
    <submittedName>
        <fullName evidence="1">Uncharacterized protein</fullName>
    </submittedName>
</protein>
<name>X1R9D8_9ZZZZ</name>
<sequence>MGRLAPHARGRPIRLFRRHALQVFPLGDLTKAVNFMSIHVGVSPRPRRHKPIVRRNRIAAKGALGMMVGAQKFGILNGEVIALGNRRGIVTQKPPARPTIEGHTRLTDDDRRLRHQHRRITHGPLKDFIPKTPDVSTGTLDVKIRQPVKPKRPPRRLH</sequence>